<dbReference type="Gene3D" id="2.60.40.10">
    <property type="entry name" value="Immunoglobulins"/>
    <property type="match status" value="1"/>
</dbReference>
<evidence type="ECO:0000259" key="4">
    <source>
        <dbReference type="Pfam" id="PF16371"/>
    </source>
</evidence>
<dbReference type="InterPro" id="IPR013783">
    <property type="entry name" value="Ig-like_fold"/>
</dbReference>
<dbReference type="Pfam" id="PF00149">
    <property type="entry name" value="Metallophos"/>
    <property type="match status" value="1"/>
</dbReference>
<dbReference type="OrthoDB" id="1776264at2"/>
<evidence type="ECO:0000259" key="3">
    <source>
        <dbReference type="Pfam" id="PF16370"/>
    </source>
</evidence>
<dbReference type="Pfam" id="PF16370">
    <property type="entry name" value="MetallophosC"/>
    <property type="match status" value="1"/>
</dbReference>
<name>A0A2S6I8M7_9BACT</name>
<protein>
    <submittedName>
        <fullName evidence="5">Calcineurin-like phosphoesterase family protein</fullName>
    </submittedName>
</protein>
<gene>
    <name evidence="5" type="ORF">CLV84_0803</name>
</gene>
<evidence type="ECO:0000313" key="5">
    <source>
        <dbReference type="EMBL" id="PPK87850.1"/>
    </source>
</evidence>
<dbReference type="InterPro" id="IPR032288">
    <property type="entry name" value="Metallophos_C"/>
</dbReference>
<feature type="domain" description="Calcineurin-like phosphoesterase" evidence="2">
    <location>
        <begin position="166"/>
        <end position="325"/>
    </location>
</feature>
<organism evidence="5 6">
    <name type="scientific">Neolewinella xylanilytica</name>
    <dbReference type="NCBI Taxonomy" id="1514080"/>
    <lineage>
        <taxon>Bacteria</taxon>
        <taxon>Pseudomonadati</taxon>
        <taxon>Bacteroidota</taxon>
        <taxon>Saprospiria</taxon>
        <taxon>Saprospirales</taxon>
        <taxon>Lewinellaceae</taxon>
        <taxon>Neolewinella</taxon>
    </lineage>
</organism>
<keyword evidence="6" id="KW-1185">Reference proteome</keyword>
<feature type="domain" description="Calcineurin-like phosphoesterase N-terminal" evidence="4">
    <location>
        <begin position="40"/>
        <end position="109"/>
    </location>
</feature>
<proteinExistence type="predicted"/>
<keyword evidence="1" id="KW-0732">Signal</keyword>
<dbReference type="Gene3D" id="3.60.21.10">
    <property type="match status" value="1"/>
</dbReference>
<dbReference type="PANTHER" id="PTHR43143">
    <property type="entry name" value="METALLOPHOSPHOESTERASE, CALCINEURIN SUPERFAMILY"/>
    <property type="match status" value="1"/>
</dbReference>
<sequence>MTKLLLPTLLYLLLAGGLSAQDTATGTVYADTNGNGTRDAGEKGIAAVSVTNGERVVRTDAAGRYTLPIGDDHIVSVIKPAGYAVPTDANNLPRFYYIHKPAGSPSSDFAGVAATGPLPDAIDFGLVPREEPEQFTALIFGDPQPYTLEEVDFFARGVVAEVEGIENIPFGLSLGDLVGNDLDLFNPYIQAVKRVGIPWYNVMGNHDLNFDAPTDQLADETYEAHFGPANYAFNYGKVHFIVLDNILYPDPRDSSGYWGGYREDQLDFVENDLRFVPEDHLVVLAHHIPLDEFGGETYRDEDRARLFDILADHPHTLSLSAHTHTQRQDYFGAEEGWRGDSVHHEYNVGTTSGDWYSGRLDDRGIPVSTMRDGTPKGYAFLHFDGNQYRTEYRVAGKPATYQMELFHPRVIARGRNTQAGIYANFFVGREGDEVVYRVDDGAWQAMEYVEEQDPSYEASVYEWDTAEELLPGRRGSNAVPSTHLWRGNIPAKLAAGEHTIEVRATDQFGQVHTGKSAYRVEAVREAGR</sequence>
<dbReference type="InterPro" id="IPR051918">
    <property type="entry name" value="STPP_CPPED1"/>
</dbReference>
<feature type="chain" id="PRO_5015771087" evidence="1">
    <location>
        <begin position="21"/>
        <end position="528"/>
    </location>
</feature>
<evidence type="ECO:0000313" key="6">
    <source>
        <dbReference type="Proteomes" id="UP000237662"/>
    </source>
</evidence>
<dbReference type="SUPFAM" id="SSF117074">
    <property type="entry name" value="Hypothetical protein PA1324"/>
    <property type="match status" value="1"/>
</dbReference>
<feature type="domain" description="Calcineurin-like phosphoesterase C-terminal" evidence="3">
    <location>
        <begin position="345"/>
        <end position="511"/>
    </location>
</feature>
<dbReference type="InterPro" id="IPR029052">
    <property type="entry name" value="Metallo-depent_PP-like"/>
</dbReference>
<dbReference type="InterPro" id="IPR032285">
    <property type="entry name" value="Metallophos_N"/>
</dbReference>
<feature type="signal peptide" evidence="1">
    <location>
        <begin position="1"/>
        <end position="20"/>
    </location>
</feature>
<dbReference type="SUPFAM" id="SSF56300">
    <property type="entry name" value="Metallo-dependent phosphatases"/>
    <property type="match status" value="1"/>
</dbReference>
<dbReference type="RefSeq" id="WP_104418430.1">
    <property type="nucleotide sequence ID" value="NZ_PTJC01000005.1"/>
</dbReference>
<dbReference type="Pfam" id="PF16371">
    <property type="entry name" value="MetallophosN"/>
    <property type="match status" value="1"/>
</dbReference>
<evidence type="ECO:0000259" key="2">
    <source>
        <dbReference type="Pfam" id="PF00149"/>
    </source>
</evidence>
<reference evidence="5 6" key="1">
    <citation type="submission" date="2018-02" db="EMBL/GenBank/DDBJ databases">
        <title>Genomic Encyclopedia of Archaeal and Bacterial Type Strains, Phase II (KMG-II): from individual species to whole genera.</title>
        <authorList>
            <person name="Goeker M."/>
        </authorList>
    </citation>
    <scope>NUCLEOTIDE SEQUENCE [LARGE SCALE GENOMIC DNA]</scope>
    <source>
        <strain evidence="5 6">DSM 29526</strain>
    </source>
</reference>
<comment type="caution">
    <text evidence="5">The sequence shown here is derived from an EMBL/GenBank/DDBJ whole genome shotgun (WGS) entry which is preliminary data.</text>
</comment>
<dbReference type="GO" id="GO:0016787">
    <property type="term" value="F:hydrolase activity"/>
    <property type="evidence" value="ECO:0007669"/>
    <property type="project" value="InterPro"/>
</dbReference>
<accession>A0A2S6I8M7</accession>
<evidence type="ECO:0000256" key="1">
    <source>
        <dbReference type="SAM" id="SignalP"/>
    </source>
</evidence>
<dbReference type="Proteomes" id="UP000237662">
    <property type="component" value="Unassembled WGS sequence"/>
</dbReference>
<dbReference type="AlphaFoldDB" id="A0A2S6I8M7"/>
<dbReference type="PANTHER" id="PTHR43143:SF6">
    <property type="entry name" value="BLL3016 PROTEIN"/>
    <property type="match status" value="1"/>
</dbReference>
<dbReference type="InterPro" id="IPR004843">
    <property type="entry name" value="Calcineurin-like_PHP"/>
</dbReference>
<dbReference type="EMBL" id="PTJC01000005">
    <property type="protein sequence ID" value="PPK87850.1"/>
    <property type="molecule type" value="Genomic_DNA"/>
</dbReference>